<dbReference type="Gene3D" id="1.50.40.10">
    <property type="entry name" value="Mitochondrial carrier domain"/>
    <property type="match status" value="1"/>
</dbReference>
<dbReference type="InterPro" id="IPR023395">
    <property type="entry name" value="MCP_dom_sf"/>
</dbReference>
<evidence type="ECO:0000256" key="2">
    <source>
        <dbReference type="ARBA" id="ARBA00006375"/>
    </source>
</evidence>
<evidence type="ECO:0000256" key="9">
    <source>
        <dbReference type="SAM" id="MobiDB-lite"/>
    </source>
</evidence>
<gene>
    <name evidence="10" type="ORF">CTOB1V02_LOCUS3487</name>
</gene>
<dbReference type="PANTHER" id="PTHR24089">
    <property type="entry name" value="SOLUTE CARRIER FAMILY 25"/>
    <property type="match status" value="1"/>
</dbReference>
<dbReference type="AlphaFoldDB" id="A0A7R8W5X8"/>
<keyword evidence="4" id="KW-0677">Repeat</keyword>
<evidence type="ECO:0000256" key="3">
    <source>
        <dbReference type="ARBA" id="ARBA00022692"/>
    </source>
</evidence>
<keyword evidence="6" id="KW-0496">Mitochondrion</keyword>
<keyword evidence="7" id="KW-0472">Membrane</keyword>
<dbReference type="Pfam" id="PF00153">
    <property type="entry name" value="Mito_carr"/>
    <property type="match status" value="1"/>
</dbReference>
<proteinExistence type="inferred from homology"/>
<organism evidence="10">
    <name type="scientific">Cyprideis torosa</name>
    <dbReference type="NCBI Taxonomy" id="163714"/>
    <lineage>
        <taxon>Eukaryota</taxon>
        <taxon>Metazoa</taxon>
        <taxon>Ecdysozoa</taxon>
        <taxon>Arthropoda</taxon>
        <taxon>Crustacea</taxon>
        <taxon>Oligostraca</taxon>
        <taxon>Ostracoda</taxon>
        <taxon>Podocopa</taxon>
        <taxon>Podocopida</taxon>
        <taxon>Cytherocopina</taxon>
        <taxon>Cytheroidea</taxon>
        <taxon>Cytherideidae</taxon>
        <taxon>Cyprideis</taxon>
    </lineage>
</organism>
<feature type="region of interest" description="Disordered" evidence="9">
    <location>
        <begin position="151"/>
        <end position="178"/>
    </location>
</feature>
<protein>
    <submittedName>
        <fullName evidence="10">Uncharacterized protein</fullName>
    </submittedName>
</protein>
<keyword evidence="3 8" id="KW-0812">Transmembrane</keyword>
<evidence type="ECO:0000256" key="5">
    <source>
        <dbReference type="ARBA" id="ARBA00022792"/>
    </source>
</evidence>
<name>A0A7R8W5X8_9CRUS</name>
<dbReference type="SUPFAM" id="SSF103506">
    <property type="entry name" value="Mitochondrial carrier"/>
    <property type="match status" value="1"/>
</dbReference>
<keyword evidence="5" id="KW-0999">Mitochondrion inner membrane</keyword>
<evidence type="ECO:0000256" key="1">
    <source>
        <dbReference type="ARBA" id="ARBA00004448"/>
    </source>
</evidence>
<evidence type="ECO:0000256" key="7">
    <source>
        <dbReference type="ARBA" id="ARBA00023136"/>
    </source>
</evidence>
<comment type="similarity">
    <text evidence="2 8">Belongs to the mitochondrial carrier (TC 2.A.29) family.</text>
</comment>
<evidence type="ECO:0000313" key="10">
    <source>
        <dbReference type="EMBL" id="CAD7225549.1"/>
    </source>
</evidence>
<dbReference type="InterPro" id="IPR018108">
    <property type="entry name" value="MCP_transmembrane"/>
</dbReference>
<evidence type="ECO:0000256" key="8">
    <source>
        <dbReference type="RuleBase" id="RU000488"/>
    </source>
</evidence>
<evidence type="ECO:0000256" key="6">
    <source>
        <dbReference type="ARBA" id="ARBA00023128"/>
    </source>
</evidence>
<sequence length="178" mass="20119">MFSRYRFVALRHENKRLTPFLLRKRITPMILMKKRDLQYSVTILFQSGGLALSVPAKLFCGAMSGAIAQTFSYPLDVTRRRMQLSGMVPEFQKFSNSMLKTLKLVYLEFGIRDGLYKGMSVNYIRAVPMVSVSFTTYEVMKQLLHLDTGASHPPPVPITEATPLKETTPSSHKGVLPT</sequence>
<dbReference type="EMBL" id="OB660598">
    <property type="protein sequence ID" value="CAD7225549.1"/>
    <property type="molecule type" value="Genomic_DNA"/>
</dbReference>
<reference evidence="10" key="1">
    <citation type="submission" date="2020-11" db="EMBL/GenBank/DDBJ databases">
        <authorList>
            <person name="Tran Van P."/>
        </authorList>
    </citation>
    <scope>NUCLEOTIDE SEQUENCE</scope>
</reference>
<dbReference type="OrthoDB" id="270584at2759"/>
<evidence type="ECO:0000256" key="4">
    <source>
        <dbReference type="ARBA" id="ARBA00022737"/>
    </source>
</evidence>
<dbReference type="InterPro" id="IPR002167">
    <property type="entry name" value="GDC-like"/>
</dbReference>
<dbReference type="GO" id="GO:0005743">
    <property type="term" value="C:mitochondrial inner membrane"/>
    <property type="evidence" value="ECO:0007669"/>
    <property type="project" value="UniProtKB-SubCell"/>
</dbReference>
<comment type="subcellular location">
    <subcellularLocation>
        <location evidence="1">Mitochondrion inner membrane</location>
        <topology evidence="1">Multi-pass membrane protein</topology>
    </subcellularLocation>
</comment>
<dbReference type="PRINTS" id="PR00928">
    <property type="entry name" value="GRAVESDC"/>
</dbReference>
<dbReference type="PROSITE" id="PS50920">
    <property type="entry name" value="SOLCAR"/>
    <property type="match status" value="1"/>
</dbReference>
<accession>A0A7R8W5X8</accession>
<keyword evidence="8" id="KW-0813">Transport</keyword>